<dbReference type="EMBL" id="JAMXQU010000009">
    <property type="protein sequence ID" value="MCO6160713.1"/>
    <property type="molecule type" value="Genomic_DNA"/>
</dbReference>
<dbReference type="SUPFAM" id="SSF142433">
    <property type="entry name" value="CinA-like"/>
    <property type="match status" value="1"/>
</dbReference>
<reference evidence="2 3" key="1">
    <citation type="submission" date="2022-06" db="EMBL/GenBank/DDBJ databases">
        <title>Whole-genome of Asaia lannensis strain LMG 27011T.</title>
        <authorList>
            <person name="Sombolestani A."/>
        </authorList>
    </citation>
    <scope>NUCLEOTIDE SEQUENCE [LARGE SCALE GENOMIC DNA]</scope>
    <source>
        <strain evidence="2 3">NBRC 102526</strain>
    </source>
</reference>
<sequence length="167" mass="17174">MAETAFTPSALSDKATRVLDFLRQRNARLVTAESCTGGLIAATLTAIAGSSNAIEGGLVTYSNAMKMSVLDVATRTLEDHGAVSEAVATEMAMGALDCAENASISVAVTGIAGPDGGTPDKPVGTVCLCIMEGAKNPILETAHFSGDREAIRLATVSRAFDLILTRL</sequence>
<accession>A0ABT1CIM5</accession>
<dbReference type="Proteomes" id="UP001523401">
    <property type="component" value="Unassembled WGS sequence"/>
</dbReference>
<dbReference type="Pfam" id="PF02464">
    <property type="entry name" value="CinA"/>
    <property type="match status" value="1"/>
</dbReference>
<dbReference type="InterPro" id="IPR008136">
    <property type="entry name" value="CinA_C"/>
</dbReference>
<dbReference type="Gene3D" id="3.90.950.20">
    <property type="entry name" value="CinA-like"/>
    <property type="match status" value="1"/>
</dbReference>
<comment type="caution">
    <text evidence="2">The sequence shown here is derived from an EMBL/GenBank/DDBJ whole genome shotgun (WGS) entry which is preliminary data.</text>
</comment>
<feature type="domain" description="CinA C-terminal" evidence="1">
    <location>
        <begin position="15"/>
        <end position="165"/>
    </location>
</feature>
<evidence type="ECO:0000313" key="3">
    <source>
        <dbReference type="Proteomes" id="UP001523401"/>
    </source>
</evidence>
<proteinExistence type="predicted"/>
<dbReference type="InterPro" id="IPR036653">
    <property type="entry name" value="CinA-like_C"/>
</dbReference>
<organism evidence="2 3">
    <name type="scientific">Asaia lannensis NBRC 102526</name>
    <dbReference type="NCBI Taxonomy" id="1307926"/>
    <lineage>
        <taxon>Bacteria</taxon>
        <taxon>Pseudomonadati</taxon>
        <taxon>Pseudomonadota</taxon>
        <taxon>Alphaproteobacteria</taxon>
        <taxon>Acetobacterales</taxon>
        <taxon>Acetobacteraceae</taxon>
        <taxon>Asaia</taxon>
    </lineage>
</organism>
<gene>
    <name evidence="2" type="ORF">NF685_11795</name>
</gene>
<dbReference type="RefSeq" id="WP_222547648.1">
    <property type="nucleotide sequence ID" value="NZ_BAPW01000046.1"/>
</dbReference>
<keyword evidence="3" id="KW-1185">Reference proteome</keyword>
<name>A0ABT1CIM5_9PROT</name>
<protein>
    <submittedName>
        <fullName evidence="2">CinA family protein</fullName>
    </submittedName>
</protein>
<dbReference type="NCBIfam" id="TIGR00199">
    <property type="entry name" value="PncC_domain"/>
    <property type="match status" value="1"/>
</dbReference>
<evidence type="ECO:0000259" key="1">
    <source>
        <dbReference type="Pfam" id="PF02464"/>
    </source>
</evidence>
<evidence type="ECO:0000313" key="2">
    <source>
        <dbReference type="EMBL" id="MCO6160713.1"/>
    </source>
</evidence>